<dbReference type="Proteomes" id="UP000600918">
    <property type="component" value="Unassembled WGS sequence"/>
</dbReference>
<feature type="region of interest" description="Disordered" evidence="9">
    <location>
        <begin position="1738"/>
        <end position="1761"/>
    </location>
</feature>
<sequence length="1761" mass="203601">MVLSAYVGTDCLLASTGFHLTGQLAILKCRMKEILKDTDGSRQGIHKMILRHHRLIRLAEILEDSFNIVICQQLLGTTIQICISSYQILSSLAVLEGIGILTFAIYVFVLSSTIFTYCYIGECLIEESTNLCDALYHCDWYELSTIDVKSIYICMIRARKPLQLTCAKFCVVSLRTFTDAIDVTEAMKSLLWNKQLLKYVGIWPLEISNALFFFFFFYLILHCSLTFAELTHRKHSLGDVMSIFTENILLLMTLTKITTCWLNRESLGHLLIELDDNFIVHNYNTLEKRFIFMKYTKLAKYYFLIAVTSMSVAVGLYYVNEMIPNVKIAIGNSSTGYKLPYKTRNIVDISDIRVYICLCLYQTLVVPVITLGYVGFDCLFTNLAFHITAQFGILSYTIKEILDDPNDFQCNMKKLVLRHYKLIRQAETLEDNFNVLILQQLMGSTFQLCISGYNTLLDSVKKEGLTVVIFYSYAFCVMSTLFTYCYIGECLIQESSSLSTAFYRYEWYNVSPLNLKMVKICMLRMRKPQQLTSAILNSSLGYKPPYKTDTFVDIHDIRIYICLCIYQVFLVPTIILGYVGFDCLFANLAFHITAQFGVLSCMLREILDDSNGFRCNIKELVLRHYKLIRQAKILEDKYNVIIFQQLMGSTFQLCASGYNTLVGSVNSQTLTVMSLSLNTAIYRYEWYNVSPINLKMVNICMLRMKKPEQLTSGKFFVLSLASFTDTIDATEAMKSLLWTRKLLKYLGVWPLEISHALFLLSFLYLLVHCSLTFAELTYGKHDFGVNMAIFNENILFLMTLMKITMCWINRQSLKRLLVEIQNNFIVDKYNTFETRFIFMKYTKLAKYYLLVAVTSMALATTFYYIQELIPNVKMAMSNSSWSYKLPYKTRTFVDIHDIRIYTCLCIYQILVPPSIVLGFVGFDCLFTNLAFHITAQFGVLSCMLREILDDSRGFQCNMKELVLRHYKLISLNLNTAMYRYEWYNVSPINLKMVNICMLRMKKPQQLTAGKFFVLSLASFTDPIDVTEAMKSLLWNRQLLKYVGVWPLEISHALFLFFFIYLFLHCSLTFVELGHGKHDFEVIMAIFTENVLLLMTLSKITMCWIHRQSLGRLLAEVQNNFIVDKYNTFEKRFIFEKYTKLAKYYVLVAVITMSFATTFYYVHALLPNVKMAMSNSSLSYKLPYKTRTITDIRDVKIYVCLCIYQFLVPPSIVLGFVGFDCLFTNLAFHITAQFGILSCMLREILDDSNGFQRNIRELVLRHYKLIRQAKTLEDNFNVIILQQLMGTTFQLCASGYNTLLGSIDKGGLTLFVFYFYASSTLSTLFIYCYIGECLIQESSNLSNAFYRYEWYNVSPINLRMVKICMLRMKKPQQLTSGKFFVLSLASFTDSTTMNTMKRGKEDCYIISWRIRYYSYDKYHKRKNFVANEETGYKREVNLVEALCCRHTNTPTEKLLHMKLSFVMTISTTLVRANKWTQAKTLEDNFNVIIWQQLMGTTFQLCASGYNTLLGSVKKDIATLIIFYSYACGVMSTLFTYCYIGKCLIQEFLVPPTIVLGFVGFDCLFTNLAFHITAQFGILSCTVGEILDNSNGFQRNIRKLVFQHYKLIRQAETLEDNFNVIILQQLMGTTLQLCISGYNTLLGSVKKEGITLIIFYSYAFGVLSTLFVYCYIGECLIQESSNLSNAFYRYEWYNVSPTNLKMVNICMLRMKKPQQLTSGKFFVLSLASFTDFAIQEDDPHTNMAERGPQNASKESYLFHKHEH</sequence>
<dbReference type="GO" id="GO:0005549">
    <property type="term" value="F:odorant binding"/>
    <property type="evidence" value="ECO:0007669"/>
    <property type="project" value="InterPro"/>
</dbReference>
<feature type="transmembrane region" description="Helical" evidence="10">
    <location>
        <begin position="298"/>
        <end position="319"/>
    </location>
</feature>
<evidence type="ECO:0000313" key="11">
    <source>
        <dbReference type="EMBL" id="KAF7387718.1"/>
    </source>
</evidence>
<dbReference type="GO" id="GO:0007165">
    <property type="term" value="P:signal transduction"/>
    <property type="evidence" value="ECO:0007669"/>
    <property type="project" value="UniProtKB-KW"/>
</dbReference>
<dbReference type="PANTHER" id="PTHR21137">
    <property type="entry name" value="ODORANT RECEPTOR"/>
    <property type="match status" value="1"/>
</dbReference>
<comment type="caution">
    <text evidence="11">The sequence shown here is derived from an EMBL/GenBank/DDBJ whole genome shotgun (WGS) entry which is preliminary data.</text>
</comment>
<dbReference type="EMBL" id="JACSDY010000025">
    <property type="protein sequence ID" value="KAF7387718.1"/>
    <property type="molecule type" value="Genomic_DNA"/>
</dbReference>
<dbReference type="Pfam" id="PF02949">
    <property type="entry name" value="7tm_6"/>
    <property type="match status" value="6"/>
</dbReference>
<feature type="transmembrane region" description="Helical" evidence="10">
    <location>
        <begin position="352"/>
        <end position="376"/>
    </location>
</feature>
<keyword evidence="2" id="KW-0716">Sensory transduction</keyword>
<feature type="transmembrane region" description="Helical" evidence="10">
    <location>
        <begin position="1307"/>
        <end position="1329"/>
    </location>
</feature>
<feature type="transmembrane region" description="Helical" evidence="10">
    <location>
        <begin position="1038"/>
        <end position="1061"/>
    </location>
</feature>
<evidence type="ECO:0000256" key="5">
    <source>
        <dbReference type="ARBA" id="ARBA00022989"/>
    </source>
</evidence>
<keyword evidence="3 10" id="KW-0812">Transmembrane</keyword>
<feature type="transmembrane region" description="Helical" evidence="10">
    <location>
        <begin position="1194"/>
        <end position="1218"/>
    </location>
</feature>
<keyword evidence="4" id="KW-0552">Olfaction</keyword>
<evidence type="ECO:0000256" key="1">
    <source>
        <dbReference type="ARBA" id="ARBA00004141"/>
    </source>
</evidence>
<feature type="transmembrane region" description="Helical" evidence="10">
    <location>
        <begin position="742"/>
        <end position="767"/>
    </location>
</feature>
<feature type="transmembrane region" description="Helical" evidence="10">
    <location>
        <begin position="240"/>
        <end position="262"/>
    </location>
</feature>
<dbReference type="GO" id="GO:0005886">
    <property type="term" value="C:plasma membrane"/>
    <property type="evidence" value="ECO:0007669"/>
    <property type="project" value="TreeGrafter"/>
</dbReference>
<dbReference type="GO" id="GO:0004984">
    <property type="term" value="F:olfactory receptor activity"/>
    <property type="evidence" value="ECO:0007669"/>
    <property type="project" value="InterPro"/>
</dbReference>
<keyword evidence="5 10" id="KW-1133">Transmembrane helix</keyword>
<feature type="transmembrane region" description="Helical" evidence="10">
    <location>
        <begin position="847"/>
        <end position="865"/>
    </location>
</feature>
<evidence type="ECO:0000313" key="12">
    <source>
        <dbReference type="Proteomes" id="UP000600918"/>
    </source>
</evidence>
<comment type="subcellular location">
    <subcellularLocation>
        <location evidence="1">Membrane</location>
        <topology evidence="1">Multi-pass membrane protein</topology>
    </subcellularLocation>
</comment>
<organism evidence="11 12">
    <name type="scientific">Vespula pensylvanica</name>
    <name type="common">Western yellow jacket</name>
    <name type="synonym">Wasp</name>
    <dbReference type="NCBI Taxonomy" id="30213"/>
    <lineage>
        <taxon>Eukaryota</taxon>
        <taxon>Metazoa</taxon>
        <taxon>Ecdysozoa</taxon>
        <taxon>Arthropoda</taxon>
        <taxon>Hexapoda</taxon>
        <taxon>Insecta</taxon>
        <taxon>Pterygota</taxon>
        <taxon>Neoptera</taxon>
        <taxon>Endopterygota</taxon>
        <taxon>Hymenoptera</taxon>
        <taxon>Apocrita</taxon>
        <taxon>Aculeata</taxon>
        <taxon>Vespoidea</taxon>
        <taxon>Vespidae</taxon>
        <taxon>Vespinae</taxon>
        <taxon>Vespula</taxon>
    </lineage>
</organism>
<feature type="transmembrane region" description="Helical" evidence="10">
    <location>
        <begin position="1515"/>
        <end position="1535"/>
    </location>
</feature>
<feature type="transmembrane region" description="Helical" evidence="10">
    <location>
        <begin position="1648"/>
        <end position="1670"/>
    </location>
</feature>
<keyword evidence="7" id="KW-0675">Receptor</keyword>
<keyword evidence="8" id="KW-0807">Transducer</keyword>
<feature type="transmembrane region" description="Helical" evidence="10">
    <location>
        <begin position="584"/>
        <end position="603"/>
    </location>
</feature>
<feature type="transmembrane region" description="Helical" evidence="10">
    <location>
        <begin position="465"/>
        <end position="487"/>
    </location>
</feature>
<evidence type="ECO:0000256" key="8">
    <source>
        <dbReference type="ARBA" id="ARBA00023224"/>
    </source>
</evidence>
<evidence type="ECO:0000256" key="10">
    <source>
        <dbReference type="SAM" id="Phobius"/>
    </source>
</evidence>
<feature type="transmembrane region" description="Helical" evidence="10">
    <location>
        <begin position="196"/>
        <end position="220"/>
    </location>
</feature>
<evidence type="ECO:0000256" key="7">
    <source>
        <dbReference type="ARBA" id="ARBA00023170"/>
    </source>
</evidence>
<gene>
    <name evidence="11" type="ORF">H0235_018440</name>
</gene>
<feature type="transmembrane region" description="Helical" evidence="10">
    <location>
        <begin position="1140"/>
        <end position="1161"/>
    </location>
</feature>
<proteinExistence type="predicted"/>
<feature type="transmembrane region" description="Helical" evidence="10">
    <location>
        <begin position="557"/>
        <end position="578"/>
    </location>
</feature>
<dbReference type="InterPro" id="IPR004117">
    <property type="entry name" value="7tm6_olfct_rcpt"/>
</dbReference>
<name>A0A834JFK8_VESPE</name>
<evidence type="ECO:0000256" key="6">
    <source>
        <dbReference type="ARBA" id="ARBA00023136"/>
    </source>
</evidence>
<accession>A0A834JFK8</accession>
<dbReference type="PANTHER" id="PTHR21137:SF42">
    <property type="entry name" value="ODORANT RECEPTOR 83A"/>
    <property type="match status" value="1"/>
</dbReference>
<evidence type="ECO:0000256" key="2">
    <source>
        <dbReference type="ARBA" id="ARBA00022606"/>
    </source>
</evidence>
<feature type="transmembrane region" description="Helical" evidence="10">
    <location>
        <begin position="787"/>
        <end position="808"/>
    </location>
</feature>
<evidence type="ECO:0000256" key="9">
    <source>
        <dbReference type="SAM" id="MobiDB-lite"/>
    </source>
</evidence>
<keyword evidence="6 10" id="KW-0472">Membrane</keyword>
<protein>
    <submittedName>
        <fullName evidence="11">Uncharacterized protein</fullName>
    </submittedName>
</protein>
<keyword evidence="12" id="KW-1185">Reference proteome</keyword>
<feature type="transmembrane region" description="Helical" evidence="10">
    <location>
        <begin position="98"/>
        <end position="120"/>
    </location>
</feature>
<feature type="transmembrane region" description="Helical" evidence="10">
    <location>
        <begin position="1547"/>
        <end position="1568"/>
    </location>
</feature>
<reference evidence="11" key="1">
    <citation type="journal article" date="2020" name="G3 (Bethesda)">
        <title>High-Quality Assemblies for Three Invasive Social Wasps from the &lt;i&gt;Vespula&lt;/i&gt; Genus.</title>
        <authorList>
            <person name="Harrop T.W.R."/>
            <person name="Guhlin J."/>
            <person name="McLaughlin G.M."/>
            <person name="Permina E."/>
            <person name="Stockwell P."/>
            <person name="Gilligan J."/>
            <person name="Le Lec M.F."/>
            <person name="Gruber M.A.M."/>
            <person name="Quinn O."/>
            <person name="Lovegrove M."/>
            <person name="Duncan E.J."/>
            <person name="Remnant E.J."/>
            <person name="Van Eeckhoven J."/>
            <person name="Graham B."/>
            <person name="Knapp R.A."/>
            <person name="Langford K.W."/>
            <person name="Kronenberg Z."/>
            <person name="Press M.O."/>
            <person name="Eacker S.M."/>
            <person name="Wilson-Rankin E.E."/>
            <person name="Purcell J."/>
            <person name="Lester P.J."/>
            <person name="Dearden P.K."/>
        </authorList>
    </citation>
    <scope>NUCLEOTIDE SEQUENCE</scope>
    <source>
        <strain evidence="11">Volc-1</strain>
    </source>
</reference>
<evidence type="ECO:0000256" key="3">
    <source>
        <dbReference type="ARBA" id="ARBA00022692"/>
    </source>
</evidence>
<feature type="transmembrane region" description="Helical" evidence="10">
    <location>
        <begin position="898"/>
        <end position="922"/>
    </location>
</feature>
<evidence type="ECO:0000256" key="4">
    <source>
        <dbReference type="ARBA" id="ARBA00022725"/>
    </source>
</evidence>